<dbReference type="SMART" id="SM00382">
    <property type="entry name" value="AAA"/>
    <property type="match status" value="1"/>
</dbReference>
<protein>
    <submittedName>
        <fullName evidence="4">Heme ABC transporter</fullName>
    </submittedName>
</protein>
<dbReference type="InterPro" id="IPR027417">
    <property type="entry name" value="P-loop_NTPase"/>
</dbReference>
<dbReference type="PROSITE" id="PS50893">
    <property type="entry name" value="ABC_TRANSPORTER_2"/>
    <property type="match status" value="1"/>
</dbReference>
<feature type="domain" description="ABC transporter" evidence="3">
    <location>
        <begin position="2"/>
        <end position="212"/>
    </location>
</feature>
<evidence type="ECO:0000313" key="5">
    <source>
        <dbReference type="EMBL" id="ALU31701.1"/>
    </source>
</evidence>
<reference evidence="6 7" key="1">
    <citation type="submission" date="2015-12" db="EMBL/GenBank/DDBJ databases">
        <title>A stable core within a dynamic pangenome in Sulfolobus acidocaldarius.</title>
        <authorList>
            <person name="Anderson R."/>
            <person name="Kouris A."/>
            <person name="Seward C."/>
            <person name="Campbell K."/>
            <person name="Whitaker R."/>
        </authorList>
    </citation>
    <scope>NUCLEOTIDE SEQUENCE [LARGE SCALE GENOMIC DNA]</scope>
    <source>
        <strain evidence="4 7">GG12-C01-09</strain>
        <strain evidence="5 6">NG05B_CO5_07</strain>
    </source>
</reference>
<evidence type="ECO:0000313" key="6">
    <source>
        <dbReference type="Proteomes" id="UP000060043"/>
    </source>
</evidence>
<dbReference type="InterPro" id="IPR003593">
    <property type="entry name" value="AAA+_ATPase"/>
</dbReference>
<evidence type="ECO:0000259" key="3">
    <source>
        <dbReference type="PROSITE" id="PS50893"/>
    </source>
</evidence>
<dbReference type="RefSeq" id="WP_011277614.1">
    <property type="nucleotide sequence ID" value="NZ_BHWZ01000001.1"/>
</dbReference>
<dbReference type="PANTHER" id="PTHR43038">
    <property type="entry name" value="ATP-BINDING CASSETTE, SUB-FAMILY H, MEMBER 1"/>
    <property type="match status" value="1"/>
</dbReference>
<accession>A0A0U3FMI2</accession>
<proteinExistence type="predicted"/>
<gene>
    <name evidence="4" type="ORF">ATY89_02740</name>
    <name evidence="5" type="ORF">ATZ20_05765</name>
</gene>
<organism evidence="4 7">
    <name type="scientific">Sulfolobus acidocaldarius</name>
    <dbReference type="NCBI Taxonomy" id="2285"/>
    <lineage>
        <taxon>Archaea</taxon>
        <taxon>Thermoproteota</taxon>
        <taxon>Thermoprotei</taxon>
        <taxon>Sulfolobales</taxon>
        <taxon>Sulfolobaceae</taxon>
        <taxon>Sulfolobus</taxon>
    </lineage>
</organism>
<sequence>MILAQHVSTGYGDLEVIHDLTFEIKEKGIYVLLGKNGAGKTTILRLLAGVLKPWKGLFRREGSIAYLPHYIALPPEMRVKEALDFLSRILNANYSSVIEELDLKDLLGKKISDLSQGQKKRVSLSRVFMREKDIYLLDEPTDNLDPVFASKVREKVVSLSKSKIVIYTSHNLYEAKEIGKYVMVMDNGRLIRFCTMDELRTGEYVVGIRASSDLSKILEGHYEGDYFVVKLPDPSMVNEVIQKLLRENITIYEVKEMRNPLEELLR</sequence>
<dbReference type="EMBL" id="CP013694">
    <property type="protein sequence ID" value="ALU28974.1"/>
    <property type="molecule type" value="Genomic_DNA"/>
</dbReference>
<dbReference type="GO" id="GO:0005524">
    <property type="term" value="F:ATP binding"/>
    <property type="evidence" value="ECO:0007669"/>
    <property type="project" value="UniProtKB-KW"/>
</dbReference>
<evidence type="ECO:0000256" key="2">
    <source>
        <dbReference type="ARBA" id="ARBA00022840"/>
    </source>
</evidence>
<dbReference type="AlphaFoldDB" id="A0A0U3FMI2"/>
<dbReference type="Gene3D" id="3.40.50.300">
    <property type="entry name" value="P-loop containing nucleotide triphosphate hydrolases"/>
    <property type="match status" value="1"/>
</dbReference>
<keyword evidence="1" id="KW-0547">Nucleotide-binding</keyword>
<dbReference type="Proteomes" id="UP000065473">
    <property type="component" value="Chromosome"/>
</dbReference>
<dbReference type="OMA" id="YTSHNLY"/>
<dbReference type="InterPro" id="IPR003439">
    <property type="entry name" value="ABC_transporter-like_ATP-bd"/>
</dbReference>
<dbReference type="OrthoDB" id="97750at2157"/>
<dbReference type="CDD" id="cd03230">
    <property type="entry name" value="ABC_DR_subfamily_A"/>
    <property type="match status" value="1"/>
</dbReference>
<dbReference type="PANTHER" id="PTHR43038:SF3">
    <property type="entry name" value="ABC TRANSPORTER G FAMILY MEMBER 20 ISOFORM X1"/>
    <property type="match status" value="1"/>
</dbReference>
<dbReference type="EMBL" id="CP013695">
    <property type="protein sequence ID" value="ALU31701.1"/>
    <property type="molecule type" value="Genomic_DNA"/>
</dbReference>
<dbReference type="PROSITE" id="PS00211">
    <property type="entry name" value="ABC_TRANSPORTER_1"/>
    <property type="match status" value="1"/>
</dbReference>
<dbReference type="GO" id="GO:0016887">
    <property type="term" value="F:ATP hydrolysis activity"/>
    <property type="evidence" value="ECO:0007669"/>
    <property type="project" value="InterPro"/>
</dbReference>
<dbReference type="Pfam" id="PF00005">
    <property type="entry name" value="ABC_tran"/>
    <property type="match status" value="1"/>
</dbReference>
<dbReference type="InterPro" id="IPR017871">
    <property type="entry name" value="ABC_transporter-like_CS"/>
</dbReference>
<dbReference type="GeneID" id="14551252"/>
<dbReference type="SUPFAM" id="SSF52540">
    <property type="entry name" value="P-loop containing nucleoside triphosphate hydrolases"/>
    <property type="match status" value="1"/>
</dbReference>
<evidence type="ECO:0000313" key="4">
    <source>
        <dbReference type="EMBL" id="ALU28974.1"/>
    </source>
</evidence>
<keyword evidence="2" id="KW-0067">ATP-binding</keyword>
<name>A0A0U3FMI2_9CREN</name>
<evidence type="ECO:0000256" key="1">
    <source>
        <dbReference type="ARBA" id="ARBA00022741"/>
    </source>
</evidence>
<evidence type="ECO:0000313" key="7">
    <source>
        <dbReference type="Proteomes" id="UP000065473"/>
    </source>
</evidence>
<dbReference type="Proteomes" id="UP000060043">
    <property type="component" value="Chromosome"/>
</dbReference>